<evidence type="ECO:0000313" key="4">
    <source>
        <dbReference type="Proteomes" id="UP000238701"/>
    </source>
</evidence>
<evidence type="ECO:0000259" key="2">
    <source>
        <dbReference type="Pfam" id="PF00941"/>
    </source>
</evidence>
<dbReference type="AlphaFoldDB" id="A0A2U3L0D3"/>
<evidence type="ECO:0000256" key="1">
    <source>
        <dbReference type="SAM" id="MobiDB-lite"/>
    </source>
</evidence>
<feature type="region of interest" description="Disordered" evidence="1">
    <location>
        <begin position="76"/>
        <end position="137"/>
    </location>
</feature>
<dbReference type="InterPro" id="IPR002346">
    <property type="entry name" value="Mopterin_DH_FAD-bd"/>
</dbReference>
<gene>
    <name evidence="3" type="ORF">SBA1_580004</name>
</gene>
<feature type="domain" description="Molybdopterin dehydrogenase FAD-binding" evidence="2">
    <location>
        <begin position="176"/>
        <end position="209"/>
    </location>
</feature>
<accession>A0A2U3L0D3</accession>
<dbReference type="InterPro" id="IPR016169">
    <property type="entry name" value="FAD-bd_PCMH_sub2"/>
</dbReference>
<dbReference type="EMBL" id="OMOD01000153">
    <property type="protein sequence ID" value="SPF45307.1"/>
    <property type="molecule type" value="Genomic_DNA"/>
</dbReference>
<dbReference type="Proteomes" id="UP000238701">
    <property type="component" value="Unassembled WGS sequence"/>
</dbReference>
<name>A0A2U3L0D3_9BACT</name>
<evidence type="ECO:0000313" key="3">
    <source>
        <dbReference type="EMBL" id="SPF45307.1"/>
    </source>
</evidence>
<dbReference type="GO" id="GO:0050660">
    <property type="term" value="F:flavin adenine dinucleotide binding"/>
    <property type="evidence" value="ECO:0007669"/>
    <property type="project" value="InterPro"/>
</dbReference>
<dbReference type="Gene3D" id="3.30.465.10">
    <property type="match status" value="1"/>
</dbReference>
<dbReference type="InterPro" id="IPR036318">
    <property type="entry name" value="FAD-bd_PCMH-like_sf"/>
</dbReference>
<proteinExistence type="predicted"/>
<dbReference type="Pfam" id="PF00941">
    <property type="entry name" value="FAD_binding_5"/>
    <property type="match status" value="1"/>
</dbReference>
<dbReference type="SUPFAM" id="SSF56176">
    <property type="entry name" value="FAD-binding/transporter-associated domain-like"/>
    <property type="match status" value="1"/>
</dbReference>
<reference evidence="4" key="1">
    <citation type="submission" date="2018-02" db="EMBL/GenBank/DDBJ databases">
        <authorList>
            <person name="Hausmann B."/>
        </authorList>
    </citation>
    <scope>NUCLEOTIDE SEQUENCE [LARGE SCALE GENOMIC DNA]</scope>
    <source>
        <strain evidence="4">Peat soil MAG SbA1</strain>
    </source>
</reference>
<dbReference type="GO" id="GO:0016491">
    <property type="term" value="F:oxidoreductase activity"/>
    <property type="evidence" value="ECO:0007669"/>
    <property type="project" value="InterPro"/>
</dbReference>
<protein>
    <recommendedName>
        <fullName evidence="2">Molybdopterin dehydrogenase FAD-binding domain-containing protein</fullName>
    </recommendedName>
</protein>
<sequence length="219" mass="23089">MESARLARAARDPAGDSVRACAAVCGADLPAGRAESDAGVAPGRARAARQTGLRTNLRVGDGCSLWWSGLVHDSPVSRLNDESRGSPGGSDARSRGIRQVAPVFGRSQRADRRSRQRPSRLPTPDGGRQTRRGWTEARRVEARAGQAERASKIVAGLYVCASCVGNFRIPASSPVVIKQKYDLLAQAVEAVASSQIRNQGTIGGAVSQDARAAINPFCS</sequence>
<organism evidence="3 4">
    <name type="scientific">Candidatus Sulfotelmatobacter kueseliae</name>
    <dbReference type="NCBI Taxonomy" id="2042962"/>
    <lineage>
        <taxon>Bacteria</taxon>
        <taxon>Pseudomonadati</taxon>
        <taxon>Acidobacteriota</taxon>
        <taxon>Terriglobia</taxon>
        <taxon>Terriglobales</taxon>
        <taxon>Candidatus Korobacteraceae</taxon>
        <taxon>Candidatus Sulfotelmatobacter</taxon>
    </lineage>
</organism>